<evidence type="ECO:0000313" key="5">
    <source>
        <dbReference type="Proteomes" id="UP000620133"/>
    </source>
</evidence>
<dbReference type="NCBIfam" id="TIGR00531">
    <property type="entry name" value="BCCP"/>
    <property type="match status" value="1"/>
</dbReference>
<dbReference type="GO" id="GO:0006633">
    <property type="term" value="P:fatty acid biosynthetic process"/>
    <property type="evidence" value="ECO:0007669"/>
    <property type="project" value="UniProtKB-UniPathway"/>
</dbReference>
<comment type="pathway">
    <text evidence="3">Lipid metabolism; fatty acid biosynthesis.</text>
</comment>
<proteinExistence type="predicted"/>
<dbReference type="PROSITE" id="PS50968">
    <property type="entry name" value="BIOTINYL_LIPOYL"/>
    <property type="match status" value="1"/>
</dbReference>
<dbReference type="PRINTS" id="PR01071">
    <property type="entry name" value="ACOABIOTINCC"/>
</dbReference>
<keyword evidence="3" id="KW-0275">Fatty acid biosynthesis</keyword>
<dbReference type="InterPro" id="IPR050709">
    <property type="entry name" value="Biotin_Carboxyl_Carrier/Decarb"/>
</dbReference>
<keyword evidence="3" id="KW-0276">Fatty acid metabolism</keyword>
<dbReference type="InterPro" id="IPR001249">
    <property type="entry name" value="AcCoA_biotinCC"/>
</dbReference>
<evidence type="ECO:0000313" key="4">
    <source>
        <dbReference type="EMBL" id="BCR36306.1"/>
    </source>
</evidence>
<dbReference type="KEGG" id="manr:MPAN_011990"/>
<dbReference type="FunFam" id="2.40.50.100:FF:000003">
    <property type="entry name" value="Acetyl-CoA carboxylase biotin carboxyl carrier protein"/>
    <property type="match status" value="1"/>
</dbReference>
<dbReference type="CDD" id="cd06850">
    <property type="entry name" value="biotinyl_domain"/>
    <property type="match status" value="1"/>
</dbReference>
<dbReference type="EMBL" id="AP024412">
    <property type="protein sequence ID" value="BCR36306.1"/>
    <property type="molecule type" value="Genomic_DNA"/>
</dbReference>
<dbReference type="AlphaFoldDB" id="A0A7U9TIV7"/>
<keyword evidence="3" id="KW-0443">Lipid metabolism</keyword>
<organism evidence="4 5">
    <name type="scientific">Mariniplasma anaerobium</name>
    <dbReference type="NCBI Taxonomy" id="2735436"/>
    <lineage>
        <taxon>Bacteria</taxon>
        <taxon>Bacillati</taxon>
        <taxon>Mycoplasmatota</taxon>
        <taxon>Mollicutes</taxon>
        <taxon>Acholeplasmatales</taxon>
        <taxon>Acholeplasmataceae</taxon>
        <taxon>Mariniplasma</taxon>
    </lineage>
</organism>
<keyword evidence="2 3" id="KW-0092">Biotin</keyword>
<gene>
    <name evidence="4" type="primary">accB</name>
    <name evidence="4" type="ORF">MPAN_011990</name>
</gene>
<comment type="function">
    <text evidence="3">This protein is a component of the acetyl coenzyme A carboxylase complex; first, biotin carboxylase catalyzes the carboxylation of the carrier protein and then the transcarboxylase transfers the carboxyl group to form malonyl-CoA.</text>
</comment>
<name>A0A7U9TIV7_9MOLU</name>
<dbReference type="Gene3D" id="2.40.50.100">
    <property type="match status" value="1"/>
</dbReference>
<dbReference type="PANTHER" id="PTHR45266:SF3">
    <property type="entry name" value="OXALOACETATE DECARBOXYLASE ALPHA CHAIN"/>
    <property type="match status" value="1"/>
</dbReference>
<evidence type="ECO:0000256" key="2">
    <source>
        <dbReference type="ARBA" id="ARBA00023267"/>
    </source>
</evidence>
<dbReference type="InterPro" id="IPR011053">
    <property type="entry name" value="Single_hybrid_motif"/>
</dbReference>
<dbReference type="InterPro" id="IPR000089">
    <property type="entry name" value="Biotin_lipoyl"/>
</dbReference>
<dbReference type="RefSeq" id="WP_176238876.1">
    <property type="nucleotide sequence ID" value="NZ_AP024412.1"/>
</dbReference>
<dbReference type="UniPathway" id="UPA00094"/>
<evidence type="ECO:0000256" key="3">
    <source>
        <dbReference type="RuleBase" id="RU364072"/>
    </source>
</evidence>
<keyword evidence="3" id="KW-0444">Lipid biosynthesis</keyword>
<evidence type="ECO:0000256" key="1">
    <source>
        <dbReference type="ARBA" id="ARBA00017562"/>
    </source>
</evidence>
<dbReference type="GO" id="GO:0003989">
    <property type="term" value="F:acetyl-CoA carboxylase activity"/>
    <property type="evidence" value="ECO:0007669"/>
    <property type="project" value="InterPro"/>
</dbReference>
<protein>
    <recommendedName>
        <fullName evidence="1 3">Biotin carboxyl carrier protein of acetyl-CoA carboxylase</fullName>
    </recommendedName>
</protein>
<dbReference type="SUPFAM" id="SSF51230">
    <property type="entry name" value="Single hybrid motif"/>
    <property type="match status" value="1"/>
</dbReference>
<sequence length="149" mass="16990">MTIKEIQNIIKEFEKSTLMHLELETKDVKIKLSKQKQNEIIEEKIDKNQHTKASGHADDKNKLNKEDQTYIKSPLVGTFYMQSTPNAKPFVQVGQKVKKGQVVCIIEAMKIMNEITSPYTGVVKSIEVHNKDVIGYDQVLMTIGEVVEK</sequence>
<reference evidence="4" key="1">
    <citation type="submission" date="2021-01" db="EMBL/GenBank/DDBJ databases">
        <title>Draft genome sequence of Acholeplasmataceae bacterium strain Mahy22.</title>
        <authorList>
            <person name="Watanabe M."/>
            <person name="Kojima H."/>
            <person name="Fukui M."/>
        </authorList>
    </citation>
    <scope>NUCLEOTIDE SEQUENCE</scope>
    <source>
        <strain evidence="4">Mahy22</strain>
    </source>
</reference>
<accession>A0A7U9TIV7</accession>
<keyword evidence="5" id="KW-1185">Reference proteome</keyword>
<dbReference type="GO" id="GO:0009317">
    <property type="term" value="C:acetyl-CoA carboxylase complex"/>
    <property type="evidence" value="ECO:0007669"/>
    <property type="project" value="InterPro"/>
</dbReference>
<dbReference type="Proteomes" id="UP000620133">
    <property type="component" value="Chromosome"/>
</dbReference>
<dbReference type="PANTHER" id="PTHR45266">
    <property type="entry name" value="OXALOACETATE DECARBOXYLASE ALPHA CHAIN"/>
    <property type="match status" value="1"/>
</dbReference>
<dbReference type="Pfam" id="PF00364">
    <property type="entry name" value="Biotin_lipoyl"/>
    <property type="match status" value="1"/>
</dbReference>